<evidence type="ECO:0000256" key="3">
    <source>
        <dbReference type="ARBA" id="ARBA00023122"/>
    </source>
</evidence>
<evidence type="ECO:0000256" key="7">
    <source>
        <dbReference type="PROSITE-ProRule" id="PRU00703"/>
    </source>
</evidence>
<dbReference type="PANTHER" id="PTHR42745">
    <property type="match status" value="1"/>
</dbReference>
<dbReference type="PANTHER" id="PTHR42745:SF1">
    <property type="entry name" value="ARABINOSE 5-PHOSPHATE ISOMERASE KDSD"/>
    <property type="match status" value="1"/>
</dbReference>
<accession>A0A238J877</accession>
<dbReference type="PROSITE" id="PS51464">
    <property type="entry name" value="SIS"/>
    <property type="match status" value="1"/>
</dbReference>
<keyword evidence="5" id="KW-0862">Zinc</keyword>
<proteinExistence type="inferred from homology"/>
<dbReference type="InterPro" id="IPR046342">
    <property type="entry name" value="CBS_dom_sf"/>
</dbReference>
<dbReference type="Pfam" id="PF00571">
    <property type="entry name" value="CBS"/>
    <property type="match status" value="2"/>
</dbReference>
<dbReference type="Gene3D" id="3.10.580.10">
    <property type="entry name" value="CBS-domain"/>
    <property type="match status" value="1"/>
</dbReference>
<evidence type="ECO:0000256" key="1">
    <source>
        <dbReference type="ARBA" id="ARBA00008165"/>
    </source>
</evidence>
<evidence type="ECO:0000256" key="4">
    <source>
        <dbReference type="PIRNR" id="PIRNR004692"/>
    </source>
</evidence>
<gene>
    <name evidence="10" type="primary">kdsD</name>
    <name evidence="10" type="ORF">TRP8649_00891</name>
</gene>
<dbReference type="InterPro" id="IPR046348">
    <property type="entry name" value="SIS_dom_sf"/>
</dbReference>
<evidence type="ECO:0000313" key="10">
    <source>
        <dbReference type="EMBL" id="SMX26799.1"/>
    </source>
</evidence>
<feature type="domain" description="CBS" evidence="8">
    <location>
        <begin position="205"/>
        <end position="262"/>
    </location>
</feature>
<feature type="site" description="Catalytically relevant" evidence="6">
    <location>
        <position position="189"/>
    </location>
</feature>
<keyword evidence="11" id="KW-1185">Reference proteome</keyword>
<evidence type="ECO:0000259" key="8">
    <source>
        <dbReference type="PROSITE" id="PS51371"/>
    </source>
</evidence>
<dbReference type="InterPro" id="IPR004800">
    <property type="entry name" value="KdsD/KpsF-type"/>
</dbReference>
<dbReference type="GO" id="GO:0005975">
    <property type="term" value="P:carbohydrate metabolic process"/>
    <property type="evidence" value="ECO:0007669"/>
    <property type="project" value="InterPro"/>
</dbReference>
<keyword evidence="2" id="KW-0677">Repeat</keyword>
<dbReference type="InterPro" id="IPR050986">
    <property type="entry name" value="GutQ/KpsF_isomerases"/>
</dbReference>
<dbReference type="FunFam" id="3.40.50.10490:FF:000011">
    <property type="entry name" value="Arabinose 5-phosphate isomerase"/>
    <property type="match status" value="1"/>
</dbReference>
<dbReference type="Pfam" id="PF01380">
    <property type="entry name" value="SIS"/>
    <property type="match status" value="1"/>
</dbReference>
<dbReference type="InterPro" id="IPR000644">
    <property type="entry name" value="CBS_dom"/>
</dbReference>
<comment type="similarity">
    <text evidence="1 4">Belongs to the SIS family. GutQ/KpsF subfamily.</text>
</comment>
<dbReference type="SUPFAM" id="SSF54631">
    <property type="entry name" value="CBS-domain pair"/>
    <property type="match status" value="1"/>
</dbReference>
<dbReference type="GO" id="GO:0046872">
    <property type="term" value="F:metal ion binding"/>
    <property type="evidence" value="ECO:0007669"/>
    <property type="project" value="UniProtKB-KW"/>
</dbReference>
<feature type="site" description="Catalytically relevant" evidence="6">
    <location>
        <position position="55"/>
    </location>
</feature>
<feature type="domain" description="CBS" evidence="8">
    <location>
        <begin position="267"/>
        <end position="319"/>
    </location>
</feature>
<dbReference type="SUPFAM" id="SSF53697">
    <property type="entry name" value="SIS domain"/>
    <property type="match status" value="1"/>
</dbReference>
<dbReference type="InterPro" id="IPR035474">
    <property type="entry name" value="SIS_Kpsf"/>
</dbReference>
<dbReference type="GO" id="GO:0097367">
    <property type="term" value="F:carbohydrate derivative binding"/>
    <property type="evidence" value="ECO:0007669"/>
    <property type="project" value="InterPro"/>
</dbReference>
<feature type="site" description="Catalytically relevant" evidence="6">
    <location>
        <position position="148"/>
    </location>
</feature>
<feature type="domain" description="SIS" evidence="9">
    <location>
        <begin position="38"/>
        <end position="180"/>
    </location>
</feature>
<dbReference type="PIRSF" id="PIRSF004692">
    <property type="entry name" value="KdsD_KpsF"/>
    <property type="match status" value="1"/>
</dbReference>
<name>A0A238J877_9RHOB</name>
<feature type="binding site" evidence="5">
    <location>
        <position position="78"/>
    </location>
    <ligand>
        <name>Zn(2+)</name>
        <dbReference type="ChEBI" id="CHEBI:29105"/>
    </ligand>
</feature>
<dbReference type="EC" id="5.3.1.13" evidence="10"/>
<dbReference type="EMBL" id="FXXP01000001">
    <property type="protein sequence ID" value="SMX26799.1"/>
    <property type="molecule type" value="Genomic_DNA"/>
</dbReference>
<keyword evidence="10" id="KW-0413">Isomerase</keyword>
<feature type="site" description="Catalytically relevant" evidence="6">
    <location>
        <position position="107"/>
    </location>
</feature>
<dbReference type="OrthoDB" id="9762536at2"/>
<dbReference type="CDD" id="cd04604">
    <property type="entry name" value="CBS_pair_SIS_assoc"/>
    <property type="match status" value="1"/>
</dbReference>
<protein>
    <submittedName>
        <fullName evidence="10">Arabinose 5-phosphate isomerase KdsD</fullName>
        <ecNumber evidence="10">5.3.1.13</ecNumber>
    </submittedName>
</protein>
<dbReference type="Gene3D" id="3.40.50.10490">
    <property type="entry name" value="Glucose-6-phosphate isomerase like protein, domain 1"/>
    <property type="match status" value="1"/>
</dbReference>
<evidence type="ECO:0000259" key="9">
    <source>
        <dbReference type="PROSITE" id="PS51464"/>
    </source>
</evidence>
<dbReference type="GO" id="GO:1901135">
    <property type="term" value="P:carbohydrate derivative metabolic process"/>
    <property type="evidence" value="ECO:0007669"/>
    <property type="project" value="InterPro"/>
</dbReference>
<organism evidence="10 11">
    <name type="scientific">Pelagimonas phthalicica</name>
    <dbReference type="NCBI Taxonomy" id="1037362"/>
    <lineage>
        <taxon>Bacteria</taxon>
        <taxon>Pseudomonadati</taxon>
        <taxon>Pseudomonadota</taxon>
        <taxon>Alphaproteobacteria</taxon>
        <taxon>Rhodobacterales</taxon>
        <taxon>Roseobacteraceae</taxon>
        <taxon>Pelagimonas</taxon>
    </lineage>
</organism>
<dbReference type="InterPro" id="IPR001347">
    <property type="entry name" value="SIS_dom"/>
</dbReference>
<dbReference type="SMART" id="SM00116">
    <property type="entry name" value="CBS"/>
    <property type="match status" value="2"/>
</dbReference>
<dbReference type="Proteomes" id="UP000225972">
    <property type="component" value="Unassembled WGS sequence"/>
</dbReference>
<keyword evidence="5" id="KW-0479">Metal-binding</keyword>
<dbReference type="NCBIfam" id="TIGR00393">
    <property type="entry name" value="kpsF"/>
    <property type="match status" value="1"/>
</dbReference>
<keyword evidence="3 7" id="KW-0129">CBS domain</keyword>
<dbReference type="AlphaFoldDB" id="A0A238J877"/>
<dbReference type="CDD" id="cd05014">
    <property type="entry name" value="SIS_Kpsf"/>
    <property type="match status" value="1"/>
</dbReference>
<reference evidence="11" key="1">
    <citation type="submission" date="2017-05" db="EMBL/GenBank/DDBJ databases">
        <authorList>
            <person name="Rodrigo-Torres L."/>
            <person name="Arahal R. D."/>
            <person name="Lucena T."/>
        </authorList>
    </citation>
    <scope>NUCLEOTIDE SEQUENCE [LARGE SCALE GENOMIC DNA]</scope>
    <source>
        <strain evidence="11">CECT 8649</strain>
    </source>
</reference>
<sequence>MSHPPATISETARRVLDVEMRGLEQLAQDLPGDFTAFIEAVLSMSGRLIVSGIGKSAHIGHKISATLASTGTPSLFVHATEASHGDLGMIVPGDIAIVISNSGQTRELQDLVSYCKRFDIPMAGISANPDSVLMRAATYQLLIPKAEEACSIGMAPTTSTTITLALGDAIAVALMEQRGFTADHFKNFHPGGKLGMQLATVGDLMHGGNLPLVTGDTPMSDVLLAMTAHGLGAALVVRDGQLSGFITDGDLRRHMDDLLSKTAADIATKDPTTMHPDDFAAEAMAVLNRLKVNVLPILDQQGAPVGLLHMQDLVRAGVV</sequence>
<dbReference type="GO" id="GO:0019146">
    <property type="term" value="F:arabinose-5-phosphate isomerase activity"/>
    <property type="evidence" value="ECO:0007669"/>
    <property type="project" value="UniProtKB-EC"/>
</dbReference>
<dbReference type="PROSITE" id="PS51371">
    <property type="entry name" value="CBS"/>
    <property type="match status" value="2"/>
</dbReference>
<evidence type="ECO:0000256" key="2">
    <source>
        <dbReference type="ARBA" id="ARBA00022737"/>
    </source>
</evidence>
<dbReference type="RefSeq" id="WP_099242890.1">
    <property type="nucleotide sequence ID" value="NZ_FXXP01000001.1"/>
</dbReference>
<evidence type="ECO:0000313" key="11">
    <source>
        <dbReference type="Proteomes" id="UP000225972"/>
    </source>
</evidence>
<evidence type="ECO:0000256" key="5">
    <source>
        <dbReference type="PIRSR" id="PIRSR004692-2"/>
    </source>
</evidence>
<evidence type="ECO:0000256" key="6">
    <source>
        <dbReference type="PIRSR" id="PIRSR004692-3"/>
    </source>
</evidence>